<dbReference type="PROSITE" id="PS00141">
    <property type="entry name" value="ASP_PROTEASE"/>
    <property type="match status" value="1"/>
</dbReference>
<evidence type="ECO:0000256" key="5">
    <source>
        <dbReference type="SAM" id="SignalP"/>
    </source>
</evidence>
<evidence type="ECO:0000259" key="6">
    <source>
        <dbReference type="PROSITE" id="PS51767"/>
    </source>
</evidence>
<gene>
    <name evidence="7" type="ORF">Sste5346_009096</name>
</gene>
<dbReference type="EMBL" id="JAWCUI010000079">
    <property type="protein sequence ID" value="KAL1889148.1"/>
    <property type="molecule type" value="Genomic_DNA"/>
</dbReference>
<reference evidence="7 8" key="1">
    <citation type="journal article" date="2024" name="IMA Fungus">
        <title>IMA Genome - F19 : A genome assembly and annotation guide to empower mycologists, including annotated draft genome sequences of Ceratocystis pirilliformis, Diaporthe australafricana, Fusarium ophioides, Paecilomyces lecythidis, and Sporothrix stenoceras.</title>
        <authorList>
            <person name="Aylward J."/>
            <person name="Wilson A.M."/>
            <person name="Visagie C.M."/>
            <person name="Spraker J."/>
            <person name="Barnes I."/>
            <person name="Buitendag C."/>
            <person name="Ceriani C."/>
            <person name="Del Mar Angel L."/>
            <person name="du Plessis D."/>
            <person name="Fuchs T."/>
            <person name="Gasser K."/>
            <person name="Kramer D."/>
            <person name="Li W."/>
            <person name="Munsamy K."/>
            <person name="Piso A."/>
            <person name="Price J.L."/>
            <person name="Sonnekus B."/>
            <person name="Thomas C."/>
            <person name="van der Nest A."/>
            <person name="van Dijk A."/>
            <person name="van Heerden A."/>
            <person name="van Vuuren N."/>
            <person name="Yilmaz N."/>
            <person name="Duong T.A."/>
            <person name="van der Merwe N.A."/>
            <person name="Wingfield M.J."/>
            <person name="Wingfield B.D."/>
        </authorList>
    </citation>
    <scope>NUCLEOTIDE SEQUENCE [LARGE SCALE GENOMIC DNA]</scope>
    <source>
        <strain evidence="7 8">CMW 5346</strain>
    </source>
</reference>
<dbReference type="Gene3D" id="2.40.70.10">
    <property type="entry name" value="Acid Proteases"/>
    <property type="match status" value="2"/>
</dbReference>
<dbReference type="Proteomes" id="UP001583186">
    <property type="component" value="Unassembled WGS sequence"/>
</dbReference>
<feature type="region of interest" description="Disordered" evidence="4">
    <location>
        <begin position="446"/>
        <end position="482"/>
    </location>
</feature>
<accession>A0ABR3YLD0</accession>
<evidence type="ECO:0000313" key="8">
    <source>
        <dbReference type="Proteomes" id="UP001583186"/>
    </source>
</evidence>
<dbReference type="PANTHER" id="PTHR47966">
    <property type="entry name" value="BETA-SITE APP-CLEAVING ENZYME, ISOFORM A-RELATED"/>
    <property type="match status" value="1"/>
</dbReference>
<dbReference type="InterPro" id="IPR034164">
    <property type="entry name" value="Pepsin-like_dom"/>
</dbReference>
<evidence type="ECO:0000256" key="2">
    <source>
        <dbReference type="ARBA" id="ARBA00022750"/>
    </source>
</evidence>
<dbReference type="SUPFAM" id="SSF50630">
    <property type="entry name" value="Acid proteases"/>
    <property type="match status" value="1"/>
</dbReference>
<dbReference type="InterPro" id="IPR021109">
    <property type="entry name" value="Peptidase_aspartic_dom_sf"/>
</dbReference>
<keyword evidence="8" id="KW-1185">Reference proteome</keyword>
<dbReference type="CDD" id="cd05471">
    <property type="entry name" value="pepsin_like"/>
    <property type="match status" value="1"/>
</dbReference>
<evidence type="ECO:0000313" key="7">
    <source>
        <dbReference type="EMBL" id="KAL1889148.1"/>
    </source>
</evidence>
<evidence type="ECO:0000256" key="3">
    <source>
        <dbReference type="RuleBase" id="RU000454"/>
    </source>
</evidence>
<keyword evidence="5" id="KW-0732">Signal</keyword>
<evidence type="ECO:0000256" key="4">
    <source>
        <dbReference type="SAM" id="MobiDB-lite"/>
    </source>
</evidence>
<evidence type="ECO:0000256" key="1">
    <source>
        <dbReference type="ARBA" id="ARBA00007447"/>
    </source>
</evidence>
<sequence>MRTAELLLLAGAASHAAANKISLQQVPREAGVAPSTHHAISRSRMISKRASSGSTIPLSDWIGTVDLQWYGTISVGTPAQNMTVLFDTGSSTLLLPGAKCNGCVSKGRYDASKSSTTGTVANSAPRYNVSFDTGGTNVPAKLTSNSFVGISGALAQDVVTFPQASGGDLTVKDQAFLVLDDVTSDFDLGPIDGIIGLPPASKGSELTSVGGTKGDITQDPTPYLFQLNNTGKLADGVVFTLIMNEGNNATGAGGELTLGAVDSSLVKGGADGISYMDWIDEFASLGAGWAVNQNGFDVQVKSSGSNGASSYADGSAAYAILDSGTAFIQAPDNDTAASIYSTISSDIVPIDTVGSWGAKCSVLEELAALGDGLTITWHFDGFNATLPAANLNQGAYPGLDGICQAAILTPAAPFNFGAPTWLFGSPLLKQYVNVYDAEKGRVGLGPFEKTTSSGEGNGATTTAGGSSASGTGSATAASGTAGVGSTNKNAAGVARPLSIATAVAALVASLAIAL</sequence>
<dbReference type="PRINTS" id="PR00792">
    <property type="entry name" value="PEPSIN"/>
</dbReference>
<feature type="chain" id="PRO_5045086191" description="Peptidase A1 domain-containing protein" evidence="5">
    <location>
        <begin position="19"/>
        <end position="514"/>
    </location>
</feature>
<protein>
    <recommendedName>
        <fullName evidence="6">Peptidase A1 domain-containing protein</fullName>
    </recommendedName>
</protein>
<proteinExistence type="inferred from homology"/>
<dbReference type="PANTHER" id="PTHR47966:SF51">
    <property type="entry name" value="BETA-SITE APP-CLEAVING ENZYME, ISOFORM A-RELATED"/>
    <property type="match status" value="1"/>
</dbReference>
<comment type="caution">
    <text evidence="7">The sequence shown here is derived from an EMBL/GenBank/DDBJ whole genome shotgun (WGS) entry which is preliminary data.</text>
</comment>
<feature type="signal peptide" evidence="5">
    <location>
        <begin position="1"/>
        <end position="18"/>
    </location>
</feature>
<dbReference type="PROSITE" id="PS51767">
    <property type="entry name" value="PEPTIDASE_A1"/>
    <property type="match status" value="1"/>
</dbReference>
<organism evidence="7 8">
    <name type="scientific">Sporothrix stenoceras</name>
    <dbReference type="NCBI Taxonomy" id="5173"/>
    <lineage>
        <taxon>Eukaryota</taxon>
        <taxon>Fungi</taxon>
        <taxon>Dikarya</taxon>
        <taxon>Ascomycota</taxon>
        <taxon>Pezizomycotina</taxon>
        <taxon>Sordariomycetes</taxon>
        <taxon>Sordariomycetidae</taxon>
        <taxon>Ophiostomatales</taxon>
        <taxon>Ophiostomataceae</taxon>
        <taxon>Sporothrix</taxon>
    </lineage>
</organism>
<name>A0ABR3YLD0_9PEZI</name>
<dbReference type="InterPro" id="IPR001461">
    <property type="entry name" value="Aspartic_peptidase_A1"/>
</dbReference>
<comment type="similarity">
    <text evidence="1 3">Belongs to the peptidase A1 family.</text>
</comment>
<dbReference type="InterPro" id="IPR033121">
    <property type="entry name" value="PEPTIDASE_A1"/>
</dbReference>
<keyword evidence="3" id="KW-0378">Hydrolase</keyword>
<dbReference type="Pfam" id="PF00026">
    <property type="entry name" value="Asp"/>
    <property type="match status" value="1"/>
</dbReference>
<feature type="domain" description="Peptidase A1" evidence="6">
    <location>
        <begin position="69"/>
        <end position="445"/>
    </location>
</feature>
<keyword evidence="2 3" id="KW-0064">Aspartyl protease</keyword>
<feature type="compositionally biased region" description="Low complexity" evidence="4">
    <location>
        <begin position="450"/>
        <end position="482"/>
    </location>
</feature>
<dbReference type="InterPro" id="IPR001969">
    <property type="entry name" value="Aspartic_peptidase_AS"/>
</dbReference>
<keyword evidence="3" id="KW-0645">Protease</keyword>